<proteinExistence type="predicted"/>
<gene>
    <name evidence="1" type="ORF">EVOR1521_LOCUS19001</name>
</gene>
<feature type="non-terminal residue" evidence="1">
    <location>
        <position position="190"/>
    </location>
</feature>
<evidence type="ECO:0000313" key="1">
    <source>
        <dbReference type="EMBL" id="CAJ1394324.1"/>
    </source>
</evidence>
<evidence type="ECO:0000313" key="2">
    <source>
        <dbReference type="Proteomes" id="UP001178507"/>
    </source>
</evidence>
<keyword evidence="2" id="KW-1185">Reference proteome</keyword>
<protein>
    <submittedName>
        <fullName evidence="1">Uncharacterized protein</fullName>
    </submittedName>
</protein>
<sequence>MLRRLRNLKRKAVGNGAEKQANQPRISLEESPIMRVAIEQVGRGLPANLAQKFAAAAVEEAGAGNAGAIKCQLSYVVLPVLDIRAAREVGAARKPKAKSRAKAGAKAKRRRPCVKGAQPARVVYKEWPVFSPEHMCRAIFEAGRHHPVQQFEEEQRGRACGFTLHGDEGEGKRKKPIMIMSFSPLGVHAA</sequence>
<name>A0AA36N6I6_9DINO</name>
<reference evidence="1" key="1">
    <citation type="submission" date="2023-08" db="EMBL/GenBank/DDBJ databases">
        <authorList>
            <person name="Chen Y."/>
            <person name="Shah S."/>
            <person name="Dougan E. K."/>
            <person name="Thang M."/>
            <person name="Chan C."/>
        </authorList>
    </citation>
    <scope>NUCLEOTIDE SEQUENCE</scope>
</reference>
<dbReference type="AlphaFoldDB" id="A0AA36N6I6"/>
<organism evidence="1 2">
    <name type="scientific">Effrenium voratum</name>
    <dbReference type="NCBI Taxonomy" id="2562239"/>
    <lineage>
        <taxon>Eukaryota</taxon>
        <taxon>Sar</taxon>
        <taxon>Alveolata</taxon>
        <taxon>Dinophyceae</taxon>
        <taxon>Suessiales</taxon>
        <taxon>Symbiodiniaceae</taxon>
        <taxon>Effrenium</taxon>
    </lineage>
</organism>
<accession>A0AA36N6I6</accession>
<dbReference type="EMBL" id="CAUJNA010002801">
    <property type="protein sequence ID" value="CAJ1394324.1"/>
    <property type="molecule type" value="Genomic_DNA"/>
</dbReference>
<dbReference type="Proteomes" id="UP001178507">
    <property type="component" value="Unassembled WGS sequence"/>
</dbReference>
<comment type="caution">
    <text evidence="1">The sequence shown here is derived from an EMBL/GenBank/DDBJ whole genome shotgun (WGS) entry which is preliminary data.</text>
</comment>